<dbReference type="Proteomes" id="UP000030765">
    <property type="component" value="Unassembled WGS sequence"/>
</dbReference>
<evidence type="ECO:0000313" key="2">
    <source>
        <dbReference type="EMBL" id="KFB38322.1"/>
    </source>
</evidence>
<evidence type="ECO:0000313" key="3">
    <source>
        <dbReference type="EnsemblMetazoa" id="ASIC005677-PA"/>
    </source>
</evidence>
<name>A0A084VK28_ANOSI</name>
<keyword evidence="4" id="KW-1185">Reference proteome</keyword>
<dbReference type="EMBL" id="KE524939">
    <property type="protein sequence ID" value="KFB38322.1"/>
    <property type="molecule type" value="Genomic_DNA"/>
</dbReference>
<accession>A0A084VK28</accession>
<proteinExistence type="predicted"/>
<dbReference type="GO" id="GO:0004812">
    <property type="term" value="F:aminoacyl-tRNA ligase activity"/>
    <property type="evidence" value="ECO:0007669"/>
    <property type="project" value="UniProtKB-KW"/>
</dbReference>
<reference evidence="2 4" key="1">
    <citation type="journal article" date="2014" name="BMC Genomics">
        <title>Genome sequence of Anopheles sinensis provides insight into genetics basis of mosquito competence for malaria parasites.</title>
        <authorList>
            <person name="Zhou D."/>
            <person name="Zhang D."/>
            <person name="Ding G."/>
            <person name="Shi L."/>
            <person name="Hou Q."/>
            <person name="Ye Y."/>
            <person name="Xu Y."/>
            <person name="Zhou H."/>
            <person name="Xiong C."/>
            <person name="Li S."/>
            <person name="Yu J."/>
            <person name="Hong S."/>
            <person name="Yu X."/>
            <person name="Zou P."/>
            <person name="Chen C."/>
            <person name="Chang X."/>
            <person name="Wang W."/>
            <person name="Lv Y."/>
            <person name="Sun Y."/>
            <person name="Ma L."/>
            <person name="Shen B."/>
            <person name="Zhu C."/>
        </authorList>
    </citation>
    <scope>NUCLEOTIDE SEQUENCE [LARGE SCALE GENOMIC DNA]</scope>
</reference>
<evidence type="ECO:0000313" key="4">
    <source>
        <dbReference type="Proteomes" id="UP000030765"/>
    </source>
</evidence>
<feature type="region of interest" description="Disordered" evidence="1">
    <location>
        <begin position="84"/>
        <end position="110"/>
    </location>
</feature>
<sequence>MLAAVCFCNEATISGHVILYYYVIMALPGEGRDVYVSARRGIRGGGGFIRTTFDNAYLPVTARWRRWPVKEGWCGRDLAAGHWSSDTGTKWKRRNQTNTESDQQQQQQRHFAPWNELASRKVGNIGVRDCVFACLLVGFGFGARDV</sequence>
<gene>
    <name evidence="2" type="ORF">ZHAS_00005677</name>
</gene>
<dbReference type="AlphaFoldDB" id="A0A084VK28"/>
<dbReference type="VEuPathDB" id="VectorBase:ASIC005677"/>
<keyword evidence="2" id="KW-0030">Aminoacyl-tRNA synthetase</keyword>
<keyword evidence="2" id="KW-0436">Ligase</keyword>
<evidence type="ECO:0000256" key="1">
    <source>
        <dbReference type="SAM" id="MobiDB-lite"/>
    </source>
</evidence>
<dbReference type="EMBL" id="ATLV01014081">
    <property type="status" value="NOT_ANNOTATED_CDS"/>
    <property type="molecule type" value="Genomic_DNA"/>
</dbReference>
<protein>
    <submittedName>
        <fullName evidence="2 3">Phenylalanyl-tRNA synthetase subunit beta</fullName>
    </submittedName>
</protein>
<reference evidence="3" key="2">
    <citation type="submission" date="2020-05" db="UniProtKB">
        <authorList>
            <consortium name="EnsemblMetazoa"/>
        </authorList>
    </citation>
    <scope>IDENTIFICATION</scope>
</reference>
<dbReference type="EnsemblMetazoa" id="ASIC005677-RA">
    <property type="protein sequence ID" value="ASIC005677-PA"/>
    <property type="gene ID" value="ASIC005677"/>
</dbReference>
<organism evidence="2">
    <name type="scientific">Anopheles sinensis</name>
    <name type="common">Mosquito</name>
    <dbReference type="NCBI Taxonomy" id="74873"/>
    <lineage>
        <taxon>Eukaryota</taxon>
        <taxon>Metazoa</taxon>
        <taxon>Ecdysozoa</taxon>
        <taxon>Arthropoda</taxon>
        <taxon>Hexapoda</taxon>
        <taxon>Insecta</taxon>
        <taxon>Pterygota</taxon>
        <taxon>Neoptera</taxon>
        <taxon>Endopterygota</taxon>
        <taxon>Diptera</taxon>
        <taxon>Nematocera</taxon>
        <taxon>Culicoidea</taxon>
        <taxon>Culicidae</taxon>
        <taxon>Anophelinae</taxon>
        <taxon>Anopheles</taxon>
    </lineage>
</organism>